<organism evidence="2 3">
    <name type="scientific">Plasmodium ovale wallikeri</name>
    <dbReference type="NCBI Taxonomy" id="864142"/>
    <lineage>
        <taxon>Eukaryota</taxon>
        <taxon>Sar</taxon>
        <taxon>Alveolata</taxon>
        <taxon>Apicomplexa</taxon>
        <taxon>Aconoidasida</taxon>
        <taxon>Haemosporida</taxon>
        <taxon>Plasmodiidae</taxon>
        <taxon>Plasmodium</taxon>
        <taxon>Plasmodium (Plasmodium)</taxon>
    </lineage>
</organism>
<evidence type="ECO:0000313" key="3">
    <source>
        <dbReference type="Proteomes" id="UP000078550"/>
    </source>
</evidence>
<evidence type="ECO:0000313" key="2">
    <source>
        <dbReference type="EMBL" id="SBT45622.1"/>
    </source>
</evidence>
<dbReference type="Proteomes" id="UP000078550">
    <property type="component" value="Unassembled WGS sequence"/>
</dbReference>
<proteinExistence type="predicted"/>
<dbReference type="EMBL" id="FLRE01000179">
    <property type="protein sequence ID" value="SBT45622.1"/>
    <property type="molecule type" value="Genomic_DNA"/>
</dbReference>
<name>A0A1A8ZP29_PLAOA</name>
<dbReference type="AlphaFoldDB" id="A0A1A8ZP29"/>
<accession>A0A1A8ZP29</accession>
<sequence>MSPSYQLCSDKTCVRKKRKMSDEALFRKSPHVGNENGEAKDAKVQSHSASSTVPSSFPRSTVHAFASPLL</sequence>
<gene>
    <name evidence="2" type="ORF">POVWA2_050370</name>
</gene>
<protein>
    <submittedName>
        <fullName evidence="2">Uncharacterized protein</fullName>
    </submittedName>
</protein>
<evidence type="ECO:0000256" key="1">
    <source>
        <dbReference type="SAM" id="MobiDB-lite"/>
    </source>
</evidence>
<reference evidence="3" key="1">
    <citation type="submission" date="2016-05" db="EMBL/GenBank/DDBJ databases">
        <authorList>
            <person name="Naeem Raeece"/>
        </authorList>
    </citation>
    <scope>NUCLEOTIDE SEQUENCE [LARGE SCALE GENOMIC DNA]</scope>
</reference>
<feature type="region of interest" description="Disordered" evidence="1">
    <location>
        <begin position="19"/>
        <end position="59"/>
    </location>
</feature>
<feature type="compositionally biased region" description="Polar residues" evidence="1">
    <location>
        <begin position="45"/>
        <end position="59"/>
    </location>
</feature>